<dbReference type="Pfam" id="PF01047">
    <property type="entry name" value="MarR"/>
    <property type="match status" value="1"/>
</dbReference>
<organism evidence="5 6">
    <name type="scientific">Liquorilactobacillus satsumensis DSM 16230 = JCM 12392</name>
    <dbReference type="NCBI Taxonomy" id="1423801"/>
    <lineage>
        <taxon>Bacteria</taxon>
        <taxon>Bacillati</taxon>
        <taxon>Bacillota</taxon>
        <taxon>Bacilli</taxon>
        <taxon>Lactobacillales</taxon>
        <taxon>Lactobacillaceae</taxon>
        <taxon>Liquorilactobacillus</taxon>
    </lineage>
</organism>
<dbReference type="GO" id="GO:0003677">
    <property type="term" value="F:DNA binding"/>
    <property type="evidence" value="ECO:0007669"/>
    <property type="project" value="UniProtKB-KW"/>
</dbReference>
<dbReference type="GeneID" id="98309352"/>
<dbReference type="AlphaFoldDB" id="A0A0R1V0Z0"/>
<dbReference type="PROSITE" id="PS01117">
    <property type="entry name" value="HTH_MARR_1"/>
    <property type="match status" value="1"/>
</dbReference>
<dbReference type="PANTHER" id="PTHR42756">
    <property type="entry name" value="TRANSCRIPTIONAL REGULATOR, MARR"/>
    <property type="match status" value="1"/>
</dbReference>
<dbReference type="Gene3D" id="1.10.10.10">
    <property type="entry name" value="Winged helix-like DNA-binding domain superfamily/Winged helix DNA-binding domain"/>
    <property type="match status" value="1"/>
</dbReference>
<evidence type="ECO:0000313" key="6">
    <source>
        <dbReference type="Proteomes" id="UP000051166"/>
    </source>
</evidence>
<dbReference type="PANTHER" id="PTHR42756:SF1">
    <property type="entry name" value="TRANSCRIPTIONAL REPRESSOR OF EMRAB OPERON"/>
    <property type="match status" value="1"/>
</dbReference>
<evidence type="ECO:0000313" key="5">
    <source>
        <dbReference type="EMBL" id="KRL96856.1"/>
    </source>
</evidence>
<dbReference type="EMBL" id="AZFQ01000055">
    <property type="protein sequence ID" value="KRL96856.1"/>
    <property type="molecule type" value="Genomic_DNA"/>
</dbReference>
<name>A0A0R1V0Z0_9LACO</name>
<sequence>MTYDSQELLTLFGRLFQQHAFVAAAIKSTRFGDQQRPQDNRGPLRLLQLLTEKEQLTNSEIVEELDIRPSSVSALVRKLEEEELVARRESPTDKRVLLISLTAKGTQFINDSHKLKDELSESLFLALSAEEQQQLRTLLRKLLADLDEKAPFDWHNEKGNNFYDFMKQLRQMHHGFERSHPDFKQRFDRFHD</sequence>
<dbReference type="SMART" id="SM00347">
    <property type="entry name" value="HTH_MARR"/>
    <property type="match status" value="1"/>
</dbReference>
<dbReference type="OrthoDB" id="3242809at2"/>
<dbReference type="PROSITE" id="PS50995">
    <property type="entry name" value="HTH_MARR_2"/>
    <property type="match status" value="1"/>
</dbReference>
<dbReference type="InterPro" id="IPR011991">
    <property type="entry name" value="ArsR-like_HTH"/>
</dbReference>
<dbReference type="STRING" id="1423801.FD50_GL002141"/>
<proteinExistence type="predicted"/>
<dbReference type="PRINTS" id="PR00598">
    <property type="entry name" value="HTHMARR"/>
</dbReference>
<dbReference type="SUPFAM" id="SSF46785">
    <property type="entry name" value="Winged helix' DNA-binding domain"/>
    <property type="match status" value="1"/>
</dbReference>
<dbReference type="PATRIC" id="fig|1423801.4.peg.2188"/>
<dbReference type="CDD" id="cd00090">
    <property type="entry name" value="HTH_ARSR"/>
    <property type="match status" value="1"/>
</dbReference>
<dbReference type="InterPro" id="IPR023187">
    <property type="entry name" value="Tscrpt_reg_MarR-type_CS"/>
</dbReference>
<accession>A0A0R1V0Z0</accession>
<comment type="caution">
    <text evidence="5">The sequence shown here is derived from an EMBL/GenBank/DDBJ whole genome shotgun (WGS) entry which is preliminary data.</text>
</comment>
<dbReference type="RefSeq" id="WP_056962053.1">
    <property type="nucleotide sequence ID" value="NZ_AZFQ01000055.1"/>
</dbReference>
<keyword evidence="6" id="KW-1185">Reference proteome</keyword>
<dbReference type="InterPro" id="IPR036388">
    <property type="entry name" value="WH-like_DNA-bd_sf"/>
</dbReference>
<dbReference type="InterPro" id="IPR000835">
    <property type="entry name" value="HTH_MarR-typ"/>
</dbReference>
<evidence type="ECO:0000256" key="3">
    <source>
        <dbReference type="ARBA" id="ARBA00023163"/>
    </source>
</evidence>
<dbReference type="GO" id="GO:0003700">
    <property type="term" value="F:DNA-binding transcription factor activity"/>
    <property type="evidence" value="ECO:0007669"/>
    <property type="project" value="InterPro"/>
</dbReference>
<dbReference type="InterPro" id="IPR036390">
    <property type="entry name" value="WH_DNA-bd_sf"/>
</dbReference>
<protein>
    <submittedName>
        <fullName evidence="5">Transcriptional regulator</fullName>
    </submittedName>
</protein>
<reference evidence="5 6" key="1">
    <citation type="journal article" date="2015" name="Genome Announc.">
        <title>Expanding the biotechnology potential of lactobacilli through comparative genomics of 213 strains and associated genera.</title>
        <authorList>
            <person name="Sun Z."/>
            <person name="Harris H.M."/>
            <person name="McCann A."/>
            <person name="Guo C."/>
            <person name="Argimon S."/>
            <person name="Zhang W."/>
            <person name="Yang X."/>
            <person name="Jeffery I.B."/>
            <person name="Cooney J.C."/>
            <person name="Kagawa T.F."/>
            <person name="Liu W."/>
            <person name="Song Y."/>
            <person name="Salvetti E."/>
            <person name="Wrobel A."/>
            <person name="Rasinkangas P."/>
            <person name="Parkhill J."/>
            <person name="Rea M.C."/>
            <person name="O'Sullivan O."/>
            <person name="Ritari J."/>
            <person name="Douillard F.P."/>
            <person name="Paul Ross R."/>
            <person name="Yang R."/>
            <person name="Briner A.E."/>
            <person name="Felis G.E."/>
            <person name="de Vos W.M."/>
            <person name="Barrangou R."/>
            <person name="Klaenhammer T.R."/>
            <person name="Caufield P.W."/>
            <person name="Cui Y."/>
            <person name="Zhang H."/>
            <person name="O'Toole P.W."/>
        </authorList>
    </citation>
    <scope>NUCLEOTIDE SEQUENCE [LARGE SCALE GENOMIC DNA]</scope>
    <source>
        <strain evidence="5 6">DSM 16230</strain>
    </source>
</reference>
<keyword evidence="1" id="KW-0805">Transcription regulation</keyword>
<evidence type="ECO:0000256" key="1">
    <source>
        <dbReference type="ARBA" id="ARBA00023015"/>
    </source>
</evidence>
<gene>
    <name evidence="5" type="ORF">FD50_GL002141</name>
</gene>
<keyword evidence="3" id="KW-0804">Transcription</keyword>
<feature type="domain" description="HTH marR-type" evidence="4">
    <location>
        <begin position="5"/>
        <end position="144"/>
    </location>
</feature>
<dbReference type="Proteomes" id="UP000051166">
    <property type="component" value="Unassembled WGS sequence"/>
</dbReference>
<evidence type="ECO:0000256" key="2">
    <source>
        <dbReference type="ARBA" id="ARBA00023125"/>
    </source>
</evidence>
<keyword evidence="2" id="KW-0238">DNA-binding</keyword>
<evidence type="ECO:0000259" key="4">
    <source>
        <dbReference type="PROSITE" id="PS50995"/>
    </source>
</evidence>